<feature type="coiled-coil region" evidence="7">
    <location>
        <begin position="163"/>
        <end position="204"/>
    </location>
</feature>
<dbReference type="FunFam" id="3.40.50.300:FF:000901">
    <property type="entry name" value="Chromosome partition protein Smc"/>
    <property type="match status" value="1"/>
</dbReference>
<dbReference type="InterPro" id="IPR024704">
    <property type="entry name" value="SMC"/>
</dbReference>
<protein>
    <recommendedName>
        <fullName evidence="7">Chromosome partition protein Smc</fullName>
    </recommendedName>
</protein>
<dbReference type="GO" id="GO:0030261">
    <property type="term" value="P:chromosome condensation"/>
    <property type="evidence" value="ECO:0007669"/>
    <property type="project" value="InterPro"/>
</dbReference>
<gene>
    <name evidence="7" type="primary">smc</name>
    <name evidence="9" type="ordered locus">SAR116_1099</name>
</gene>
<keyword evidence="5 7" id="KW-0175">Coiled coil</keyword>
<feature type="coiled-coil region" evidence="7">
    <location>
        <begin position="293"/>
        <end position="348"/>
    </location>
</feature>
<sequence length="1132" mass="123446">MAGFKSFAEVAEVEIESGLTGIVGPNGCGKSNVVEGLRWVMGESSARQMRGGEMDDVIFAGTDQRPARNLAEITLKLDNSKRRAPAEFNNDDELEITRKIERGKGSSYYVNAKPARARDVQLLFADTATGARSSGIVSQGRIGAIVGAKPVDRRALLEEAANIRGLHARRHEAELRLRAAETNLERLDDVIAGLIEQRDSLKKQARQAARYRSVADRIRQAEAQLLFARWTSAQNDLAGAEADLNQAKLLVASRTSEAATIATTRSELAAQLPPLRNAEAARAAEYQRLAIGHDELDREEARLKEALHQLDAQQAQINADINRENGLREDAKIAIEALTSETETLQQQIDDAAPRREAARTGLEAARAHANTAEVALADASALLRSAATSRNGLTTRLNDLLARRQKATQSLADLSLDALGAQTKVSSAGLVEAEANFANAQKALEKVEATLGDAQTLADTTKADERETEAQITRIQAEIDALEYLLADNGENQDTPIVDQLSVKDDMETALAAYLADELTAPADTGTHSYWRDGMAHSDLTPPEGTLPLADFVSGSNALNSALAGVGVVEDEATAESIQSSLRPGQAVTTKSGHLWRWDGFVRHANQNDRSAERIRQRRRLETLQTDAIKLGKDAEAMAEKTASAQQALDTNRAAVQHARQASIASEQSFGEARRRAESDALKLSAGKERATELAANLDTLIADIKVCETQLAELGDETMLADQETSCRNMAEQARQTLNQAMQADTRLEEILRTADERLTSSSTEQTAWQRRLDGAASRVAELETRFENGKQEQQRLEQMPADIEKRRLEMGDRLEAANTARQEASDLLIKAETQLGEVETAQRIAEGALGEARESQIRAEGAQERGKALLHDIKDRIHEKLDCTPDQIAEIANVESADALPPVATLDDKVQRLLRERDNIGPVNLRAEVEMEEVASRIANMEAESEDLLAAIAKLRAAISQLNREGRERLLASFAEVNGHFKELFKKLFGGGTAELQLTEADDPLEAGLEIMASPPGKRLQSLSLLSGGEQALTALAIIFAVFLTNPAPICVLDEVDAPLDDSNVARFCDLLRDIVGKTETRFLVITHHRMTMARMDRLFGITMEQRGLSKLVSVDLQAAERMRDTAVA</sequence>
<accession>D5BSU5</accession>
<keyword evidence="9" id="KW-0378">Hydrolase</keyword>
<keyword evidence="3 7" id="KW-0547">Nucleotide-binding</keyword>
<dbReference type="InterPro" id="IPR003395">
    <property type="entry name" value="RecF/RecN/SMC_N"/>
</dbReference>
<dbReference type="PIRSF" id="PIRSF005719">
    <property type="entry name" value="SMC"/>
    <property type="match status" value="1"/>
</dbReference>
<dbReference type="GO" id="GO:0016887">
    <property type="term" value="F:ATP hydrolysis activity"/>
    <property type="evidence" value="ECO:0007669"/>
    <property type="project" value="InterPro"/>
</dbReference>
<keyword evidence="2 7" id="KW-0963">Cytoplasm</keyword>
<dbReference type="GO" id="GO:0003677">
    <property type="term" value="F:DNA binding"/>
    <property type="evidence" value="ECO:0007669"/>
    <property type="project" value="UniProtKB-UniRule"/>
</dbReference>
<dbReference type="GO" id="GO:0007062">
    <property type="term" value="P:sister chromatid cohesion"/>
    <property type="evidence" value="ECO:0007669"/>
    <property type="project" value="InterPro"/>
</dbReference>
<dbReference type="GO" id="GO:0007059">
    <property type="term" value="P:chromosome segregation"/>
    <property type="evidence" value="ECO:0007669"/>
    <property type="project" value="UniProtKB-UniRule"/>
</dbReference>
<comment type="similarity">
    <text evidence="7">Belongs to the SMC family.</text>
</comment>
<comment type="subcellular location">
    <subcellularLocation>
        <location evidence="1 7">Cytoplasm</location>
    </subcellularLocation>
</comment>
<comment type="subunit">
    <text evidence="7">Homodimer.</text>
</comment>
<evidence type="ECO:0000256" key="2">
    <source>
        <dbReference type="ARBA" id="ARBA00022490"/>
    </source>
</evidence>
<feature type="coiled-coil region" evidence="7">
    <location>
        <begin position="775"/>
        <end position="837"/>
    </location>
</feature>
<evidence type="ECO:0000313" key="10">
    <source>
        <dbReference type="Proteomes" id="UP000007460"/>
    </source>
</evidence>
<proteinExistence type="inferred from homology"/>
<dbReference type="HOGENOM" id="CLU_001042_2_2_5"/>
<evidence type="ECO:0000256" key="7">
    <source>
        <dbReference type="HAMAP-Rule" id="MF_01894"/>
    </source>
</evidence>
<dbReference type="eggNOG" id="COG1196">
    <property type="taxonomic scope" value="Bacteria"/>
</dbReference>
<feature type="coiled-coil region" evidence="7">
    <location>
        <begin position="398"/>
        <end position="451"/>
    </location>
</feature>
<dbReference type="KEGG" id="apb:SAR116_1099"/>
<organism evidence="9 10">
    <name type="scientific">Puniceispirillum marinum (strain IMCC1322)</name>
    <dbReference type="NCBI Taxonomy" id="488538"/>
    <lineage>
        <taxon>Bacteria</taxon>
        <taxon>Pseudomonadati</taxon>
        <taxon>Pseudomonadota</taxon>
        <taxon>Alphaproteobacteria</taxon>
        <taxon>Candidatus Puniceispirillales</taxon>
        <taxon>Candidatus Puniceispirillaceae</taxon>
        <taxon>Candidatus Puniceispirillum</taxon>
    </lineage>
</organism>
<keyword evidence="10" id="KW-1185">Reference proteome</keyword>
<dbReference type="CDD" id="cd03278">
    <property type="entry name" value="ABC_SMC_barmotin"/>
    <property type="match status" value="1"/>
</dbReference>
<reference evidence="9 10" key="1">
    <citation type="journal article" date="2010" name="J. Bacteriol.">
        <title>Complete genome sequence of "Candidatus Puniceispirillum marinum" IMCC1322, a representative of the SAR116 clade in the Alphaproteobacteria.</title>
        <authorList>
            <person name="Oh H.M."/>
            <person name="Kwon K.K."/>
            <person name="Kang I."/>
            <person name="Kang S.G."/>
            <person name="Lee J.H."/>
            <person name="Kim S.J."/>
            <person name="Cho J.C."/>
        </authorList>
    </citation>
    <scope>NUCLEOTIDE SEQUENCE [LARGE SCALE GENOMIC DNA]</scope>
    <source>
        <strain evidence="9 10">IMCC1322</strain>
    </source>
</reference>
<dbReference type="InterPro" id="IPR011890">
    <property type="entry name" value="SMC_prok"/>
</dbReference>
<evidence type="ECO:0000313" key="9">
    <source>
        <dbReference type="EMBL" id="ADE39342.1"/>
    </source>
</evidence>
<comment type="domain">
    <text evidence="7">Contains large globular domains required for ATP hydrolysis at each terminus and a third globular domain forming a flexible hinge near the middle of the molecule. These domains are separated by coiled-coil structures.</text>
</comment>
<dbReference type="Pfam" id="PF02463">
    <property type="entry name" value="SMC_N"/>
    <property type="match status" value="1"/>
</dbReference>
<dbReference type="AlphaFoldDB" id="D5BSU5"/>
<dbReference type="EMBL" id="CP001751">
    <property type="protein sequence ID" value="ADE39342.1"/>
    <property type="molecule type" value="Genomic_DNA"/>
</dbReference>
<dbReference type="STRING" id="488538.SAR116_1099"/>
<keyword evidence="6 7" id="KW-0238">DNA-binding</keyword>
<keyword evidence="4 7" id="KW-0067">ATP-binding</keyword>
<dbReference type="HAMAP" id="MF_01894">
    <property type="entry name" value="Smc_prok"/>
    <property type="match status" value="1"/>
</dbReference>
<dbReference type="GO" id="GO:0005524">
    <property type="term" value="F:ATP binding"/>
    <property type="evidence" value="ECO:0007669"/>
    <property type="project" value="UniProtKB-UniRule"/>
</dbReference>
<feature type="coiled-coil region" evidence="7">
    <location>
        <begin position="927"/>
        <end position="968"/>
    </location>
</feature>
<dbReference type="GO" id="GO:0005737">
    <property type="term" value="C:cytoplasm"/>
    <property type="evidence" value="ECO:0007669"/>
    <property type="project" value="UniProtKB-SubCell"/>
</dbReference>
<evidence type="ECO:0000256" key="6">
    <source>
        <dbReference type="ARBA" id="ARBA00023125"/>
    </source>
</evidence>
<dbReference type="InterPro" id="IPR027417">
    <property type="entry name" value="P-loop_NTPase"/>
</dbReference>
<dbReference type="Gene3D" id="3.40.50.300">
    <property type="entry name" value="P-loop containing nucleotide triphosphate hydrolases"/>
    <property type="match status" value="2"/>
</dbReference>
<name>D5BSU5_PUNMI</name>
<dbReference type="GO" id="GO:0006260">
    <property type="term" value="P:DNA replication"/>
    <property type="evidence" value="ECO:0007669"/>
    <property type="project" value="UniProtKB-UniRule"/>
</dbReference>
<comment type="function">
    <text evidence="7">Required for chromosome condensation and partitioning.</text>
</comment>
<dbReference type="Proteomes" id="UP000007460">
    <property type="component" value="Chromosome"/>
</dbReference>
<dbReference type="SUPFAM" id="SSF52540">
    <property type="entry name" value="P-loop containing nucleoside triphosphate hydrolases"/>
    <property type="match status" value="1"/>
</dbReference>
<evidence type="ECO:0000256" key="5">
    <source>
        <dbReference type="ARBA" id="ARBA00023054"/>
    </source>
</evidence>
<feature type="binding site" evidence="7">
    <location>
        <begin position="25"/>
        <end position="32"/>
    </location>
    <ligand>
        <name>ATP</name>
        <dbReference type="ChEBI" id="CHEBI:30616"/>
    </ligand>
</feature>
<evidence type="ECO:0000256" key="3">
    <source>
        <dbReference type="ARBA" id="ARBA00022741"/>
    </source>
</evidence>
<dbReference type="PANTHER" id="PTHR43977">
    <property type="entry name" value="STRUCTURAL MAINTENANCE OF CHROMOSOMES PROTEIN 3"/>
    <property type="match status" value="1"/>
</dbReference>
<evidence type="ECO:0000259" key="8">
    <source>
        <dbReference type="Pfam" id="PF02463"/>
    </source>
</evidence>
<evidence type="ECO:0000256" key="1">
    <source>
        <dbReference type="ARBA" id="ARBA00004496"/>
    </source>
</evidence>
<evidence type="ECO:0000256" key="4">
    <source>
        <dbReference type="ARBA" id="ARBA00022840"/>
    </source>
</evidence>
<feature type="domain" description="RecF/RecN/SMC N-terminal" evidence="8">
    <location>
        <begin position="2"/>
        <end position="1113"/>
    </location>
</feature>